<gene>
    <name evidence="1" type="ordered locus">Dalk_0591</name>
</gene>
<dbReference type="HOGENOM" id="CLU_1861922_0_0_7"/>
<evidence type="ECO:0000313" key="1">
    <source>
        <dbReference type="EMBL" id="ACL02296.1"/>
    </source>
</evidence>
<dbReference type="PROSITE" id="PS50012">
    <property type="entry name" value="RCC1_3"/>
    <property type="match status" value="1"/>
</dbReference>
<dbReference type="Gene3D" id="2.130.10.30">
    <property type="entry name" value="Regulator of chromosome condensation 1/beta-lactamase-inhibitor protein II"/>
    <property type="match status" value="1"/>
</dbReference>
<protein>
    <recommendedName>
        <fullName evidence="3">Regulator of chromosome condensation RCC1</fullName>
    </recommendedName>
</protein>
<dbReference type="Proteomes" id="UP000000739">
    <property type="component" value="Chromosome"/>
</dbReference>
<dbReference type="SUPFAM" id="SSF50985">
    <property type="entry name" value="RCC1/BLIP-II"/>
    <property type="match status" value="1"/>
</dbReference>
<dbReference type="KEGG" id="dal:Dalk_0591"/>
<dbReference type="Pfam" id="PF00415">
    <property type="entry name" value="RCC1"/>
    <property type="match status" value="1"/>
</dbReference>
<dbReference type="AlphaFoldDB" id="B8FHK8"/>
<dbReference type="InterPro" id="IPR053035">
    <property type="entry name" value="Mitochondrial_GEF_domain"/>
</dbReference>
<organism evidence="1 2">
    <name type="scientific">Desulfatibacillum aliphaticivorans</name>
    <dbReference type="NCBI Taxonomy" id="218208"/>
    <lineage>
        <taxon>Bacteria</taxon>
        <taxon>Pseudomonadati</taxon>
        <taxon>Thermodesulfobacteriota</taxon>
        <taxon>Desulfobacteria</taxon>
        <taxon>Desulfobacterales</taxon>
        <taxon>Desulfatibacillaceae</taxon>
        <taxon>Desulfatibacillum</taxon>
    </lineage>
</organism>
<accession>B8FHK8</accession>
<name>B8FHK8_DESAL</name>
<dbReference type="PANTHER" id="PTHR46337">
    <property type="entry name" value="RCC1-LIKE G EXCHANGING FACTOR-LIKE PROTEIN"/>
    <property type="match status" value="1"/>
</dbReference>
<dbReference type="InterPro" id="IPR009091">
    <property type="entry name" value="RCC1/BLIP-II"/>
</dbReference>
<evidence type="ECO:0000313" key="2">
    <source>
        <dbReference type="Proteomes" id="UP000000739"/>
    </source>
</evidence>
<keyword evidence="2" id="KW-1185">Reference proteome</keyword>
<dbReference type="InterPro" id="IPR000408">
    <property type="entry name" value="Reg_chr_condens"/>
</dbReference>
<proteinExistence type="predicted"/>
<sequence length="137" mass="14808">MTALVNRIRPRPLCTISTKHYFSFIFILLFTIFTQANISLAEDLCPSDPFKTAPGLTGCGNPQPMIACGEYFSLALDHSGQVWCWGFGHYGQIGNGSNNTQQTCPALAGDGVLSDVRSITAGKRFAMALDGDGQVWT</sequence>
<dbReference type="PANTHER" id="PTHR46337:SF1">
    <property type="entry name" value="RCC1-LIKE G EXCHANGING FACTOR-LIKE PROTEIN"/>
    <property type="match status" value="1"/>
</dbReference>
<reference evidence="1 2" key="1">
    <citation type="journal article" date="2012" name="Environ. Microbiol.">
        <title>The genome sequence of Desulfatibacillum alkenivorans AK-01: a blueprint for anaerobic alkane oxidation.</title>
        <authorList>
            <person name="Callaghan A.V."/>
            <person name="Morris B.E."/>
            <person name="Pereira I.A."/>
            <person name="McInerney M.J."/>
            <person name="Austin R.N."/>
            <person name="Groves J.T."/>
            <person name="Kukor J.J."/>
            <person name="Suflita J.M."/>
            <person name="Young L.Y."/>
            <person name="Zylstra G.J."/>
            <person name="Wawrik B."/>
        </authorList>
    </citation>
    <scope>NUCLEOTIDE SEQUENCE [LARGE SCALE GENOMIC DNA]</scope>
    <source>
        <strain evidence="1 2">AK-01</strain>
    </source>
</reference>
<dbReference type="eggNOG" id="COG5184">
    <property type="taxonomic scope" value="Bacteria"/>
</dbReference>
<evidence type="ECO:0008006" key="3">
    <source>
        <dbReference type="Google" id="ProtNLM"/>
    </source>
</evidence>
<dbReference type="EMBL" id="CP001322">
    <property type="protein sequence ID" value="ACL02296.1"/>
    <property type="molecule type" value="Genomic_DNA"/>
</dbReference>